<proteinExistence type="predicted"/>
<sequence>MTNTVPAGAHDPARPPASQEGLEALLEILPHRHKPGLRAALSGPDPSRPNYGHVFVRQELLASALGLIGLGPSWIRPGEPIPIRFDLEYDARLGPRLVISASDWPTPAQAAADAELRRSLEEQGRWWQSRAPERLRQLFALVPEDDGPRWAALALQLQNLDECRIVSLAVRPVDLDDADAVHQALRDAAEFIQWTGADAVLVVTGDRRTGGRAFSDPRVVEAACDLGGALITLAGPVPTLVDALAWRSSPIPGAVQAAIEEVLRGELTRADRPRLDRIEEVLTRPRMAPGIEAWPSDAPF</sequence>
<dbReference type="EMBL" id="CABFPH010000069">
    <property type="protein sequence ID" value="VUD73398.1"/>
    <property type="molecule type" value="Genomic_DNA"/>
</dbReference>
<evidence type="ECO:0000313" key="1">
    <source>
        <dbReference type="EMBL" id="VUD73398.1"/>
    </source>
</evidence>
<dbReference type="Proteomes" id="UP000410984">
    <property type="component" value="Unassembled WGS sequence"/>
</dbReference>
<dbReference type="OrthoDB" id="7981142at2"/>
<keyword evidence="2" id="KW-1185">Reference proteome</keyword>
<reference evidence="1 2" key="1">
    <citation type="submission" date="2019-06" db="EMBL/GenBank/DDBJ databases">
        <authorList>
            <person name="Rodrigo-Torres L."/>
            <person name="Arahal R. D."/>
            <person name="Lucena T."/>
        </authorList>
    </citation>
    <scope>NUCLEOTIDE SEQUENCE [LARGE SCALE GENOMIC DNA]</scope>
    <source>
        <strain evidence="1 2">SB0023/3</strain>
    </source>
</reference>
<name>A0A509EGW7_9HYPH</name>
<organism evidence="1 2">
    <name type="scientific">Methylobacterium symbioticum</name>
    <dbReference type="NCBI Taxonomy" id="2584084"/>
    <lineage>
        <taxon>Bacteria</taxon>
        <taxon>Pseudomonadati</taxon>
        <taxon>Pseudomonadota</taxon>
        <taxon>Alphaproteobacteria</taxon>
        <taxon>Hyphomicrobiales</taxon>
        <taxon>Methylobacteriaceae</taxon>
        <taxon>Methylobacterium</taxon>
    </lineage>
</organism>
<accession>A0A509EGW7</accession>
<gene>
    <name evidence="1" type="ORF">MET9862_04013</name>
</gene>
<dbReference type="RefSeq" id="WP_142584640.1">
    <property type="nucleotide sequence ID" value="NZ_CABFPH010000069.1"/>
</dbReference>
<evidence type="ECO:0000313" key="2">
    <source>
        <dbReference type="Proteomes" id="UP000410984"/>
    </source>
</evidence>
<protein>
    <submittedName>
        <fullName evidence="1">Uncharacterized protein</fullName>
    </submittedName>
</protein>
<dbReference type="AlphaFoldDB" id="A0A509EGW7"/>